<dbReference type="Proteomes" id="UP000231586">
    <property type="component" value="Unassembled WGS sequence"/>
</dbReference>
<feature type="compositionally biased region" description="Polar residues" evidence="1">
    <location>
        <begin position="1"/>
        <end position="40"/>
    </location>
</feature>
<feature type="region of interest" description="Disordered" evidence="1">
    <location>
        <begin position="58"/>
        <end position="190"/>
    </location>
</feature>
<proteinExistence type="predicted"/>
<feature type="compositionally biased region" description="Low complexity" evidence="1">
    <location>
        <begin position="147"/>
        <end position="162"/>
    </location>
</feature>
<dbReference type="EMBL" id="PGTZ01000007">
    <property type="protein sequence ID" value="PJI93709.1"/>
    <property type="molecule type" value="Genomic_DNA"/>
</dbReference>
<evidence type="ECO:0000313" key="3">
    <source>
        <dbReference type="Proteomes" id="UP000231586"/>
    </source>
</evidence>
<feature type="region of interest" description="Disordered" evidence="1">
    <location>
        <begin position="365"/>
        <end position="393"/>
    </location>
</feature>
<accession>A0A2M8WS05</accession>
<reference evidence="2 3" key="1">
    <citation type="submission" date="2017-11" db="EMBL/GenBank/DDBJ databases">
        <title>Genomic Encyclopedia of Archaeal and Bacterial Type Strains, Phase II (KMG-II): From Individual Species to Whole Genera.</title>
        <authorList>
            <person name="Goeker M."/>
        </authorList>
    </citation>
    <scope>NUCLEOTIDE SEQUENCE [LARGE SCALE GENOMIC DNA]</scope>
    <source>
        <strain evidence="2 3">DSM 22413</strain>
    </source>
</reference>
<keyword evidence="3" id="KW-1185">Reference proteome</keyword>
<dbReference type="AlphaFoldDB" id="A0A2M8WS05"/>
<protein>
    <submittedName>
        <fullName evidence="2">Uncharacterized protein</fullName>
    </submittedName>
</protein>
<feature type="compositionally biased region" description="Basic and acidic residues" evidence="1">
    <location>
        <begin position="118"/>
        <end position="132"/>
    </location>
</feature>
<comment type="caution">
    <text evidence="2">The sequence shown here is derived from an EMBL/GenBank/DDBJ whole genome shotgun (WGS) entry which is preliminary data.</text>
</comment>
<feature type="region of interest" description="Disordered" evidence="1">
    <location>
        <begin position="1"/>
        <end position="44"/>
    </location>
</feature>
<evidence type="ECO:0000313" key="2">
    <source>
        <dbReference type="EMBL" id="PJI93709.1"/>
    </source>
</evidence>
<evidence type="ECO:0000256" key="1">
    <source>
        <dbReference type="SAM" id="MobiDB-lite"/>
    </source>
</evidence>
<name>A0A2M8WS05_9MICO</name>
<gene>
    <name evidence="2" type="ORF">CLV34_1183</name>
</gene>
<feature type="compositionally biased region" description="Low complexity" evidence="1">
    <location>
        <begin position="101"/>
        <end position="116"/>
    </location>
</feature>
<organism evidence="2 3">
    <name type="scientific">Luteimicrobium subarcticum</name>
    <dbReference type="NCBI Taxonomy" id="620910"/>
    <lineage>
        <taxon>Bacteria</taxon>
        <taxon>Bacillati</taxon>
        <taxon>Actinomycetota</taxon>
        <taxon>Actinomycetes</taxon>
        <taxon>Micrococcales</taxon>
        <taxon>Luteimicrobium</taxon>
    </lineage>
</organism>
<sequence>MTANSGTTIRVVSPKGSTSGWTAVDGSAQSSGSVPMTTDHNPAERGVRTLLRLCSACSASAPPAPPLLRLTGHDEAGRGSSPSKAQEGATPLGRRRRADRPTGPRTTPTTTASGPAHRTADHPDDDGERTGPPDRGPPRRRRRADRPTGPRTTPTTTASGPAHRTADHPDDDGERTGVWQPYRRVDDGRACGDALGVDDGRISRTTRTGCAWCTASVSSGPAPLSPVRQATTNEPRPAALRGTCTTRRTRTSWPTADVAVAGAGSSSRPGRNGLDARPKRWTRKPNLVVRRARARARDQPSTRGRARCPLGVVEVDGRWPLAGEHGQAHLASDEGHPATELEHRIGGAGQCSFMRYFPAISRRSGSRSLISWPESAVGSDGLSSRPSSRERIQ</sequence>